<feature type="region of interest" description="Disordered" evidence="1">
    <location>
        <begin position="105"/>
        <end position="140"/>
    </location>
</feature>
<sequence length="254" mass="27047">MGAAGTHYADLTGEALFVRDMIDAHHATAQATGARIVNSCGFDSVPSDLGVLLTAQQAAVDGEGTLTDTVLRVRSMRGGFSGGTVDSMRRQFTEAAADEARAAVVKDPYGLSPDRDVEPDRSGSGTGRGRGSRMPVAKDGESGRWEAPFVMAGYNTRVVRWSNTLTGWSYGRDFRYREVTDTGAGPRGLVRVAAARDPAYTGTAVMLGQAGLALAEDEDRLPARTGVLTPATALGDVLVQRLRDHGFTLETRRR</sequence>
<dbReference type="AlphaFoldDB" id="A0A7W9JHB4"/>
<evidence type="ECO:0000256" key="1">
    <source>
        <dbReference type="SAM" id="MobiDB-lite"/>
    </source>
</evidence>
<proteinExistence type="predicted"/>
<protein>
    <submittedName>
        <fullName evidence="2">Short subunit dehydrogenase-like uncharacterized protein</fullName>
    </submittedName>
</protein>
<reference evidence="2 3" key="1">
    <citation type="submission" date="2020-08" db="EMBL/GenBank/DDBJ databases">
        <title>Sequencing the genomes of 1000 actinobacteria strains.</title>
        <authorList>
            <person name="Klenk H.-P."/>
        </authorList>
    </citation>
    <scope>NUCLEOTIDE SEQUENCE [LARGE SCALE GENOMIC DNA]</scope>
    <source>
        <strain evidence="2 3">DSM 17945</strain>
    </source>
</reference>
<dbReference type="RefSeq" id="WP_184170102.1">
    <property type="nucleotide sequence ID" value="NZ_BAABAG010000002.1"/>
</dbReference>
<keyword evidence="3" id="KW-1185">Reference proteome</keyword>
<evidence type="ECO:0000313" key="3">
    <source>
        <dbReference type="Proteomes" id="UP000567246"/>
    </source>
</evidence>
<organism evidence="2 3">
    <name type="scientific">Micrococcus endophyticus</name>
    <dbReference type="NCBI Taxonomy" id="455343"/>
    <lineage>
        <taxon>Bacteria</taxon>
        <taxon>Bacillati</taxon>
        <taxon>Actinomycetota</taxon>
        <taxon>Actinomycetes</taxon>
        <taxon>Micrococcales</taxon>
        <taxon>Micrococcaceae</taxon>
        <taxon>Micrococcus</taxon>
    </lineage>
</organism>
<dbReference type="Gene3D" id="3.40.50.720">
    <property type="entry name" value="NAD(P)-binding Rossmann-like Domain"/>
    <property type="match status" value="1"/>
</dbReference>
<dbReference type="PANTHER" id="PTHR12286:SF5">
    <property type="entry name" value="SACCHAROPINE DEHYDROGENASE-LIKE OXIDOREDUCTASE"/>
    <property type="match status" value="1"/>
</dbReference>
<comment type="caution">
    <text evidence="2">The sequence shown here is derived from an EMBL/GenBank/DDBJ whole genome shotgun (WGS) entry which is preliminary data.</text>
</comment>
<name>A0A7W9JHB4_9MICC</name>
<evidence type="ECO:0000313" key="2">
    <source>
        <dbReference type="EMBL" id="MBB5847714.1"/>
    </source>
</evidence>
<accession>A0A7W9JHB4</accession>
<dbReference type="PANTHER" id="PTHR12286">
    <property type="entry name" value="SACCHAROPINE DEHYDROGENASE-LIKE OXIDOREDUCTASE"/>
    <property type="match status" value="1"/>
</dbReference>
<dbReference type="EMBL" id="JACHMW010000001">
    <property type="protein sequence ID" value="MBB5847714.1"/>
    <property type="molecule type" value="Genomic_DNA"/>
</dbReference>
<dbReference type="Proteomes" id="UP000567246">
    <property type="component" value="Unassembled WGS sequence"/>
</dbReference>
<dbReference type="GO" id="GO:0005886">
    <property type="term" value="C:plasma membrane"/>
    <property type="evidence" value="ECO:0007669"/>
    <property type="project" value="TreeGrafter"/>
</dbReference>
<dbReference type="InterPro" id="IPR051276">
    <property type="entry name" value="Saccharopine_DH-like_oxidrdct"/>
</dbReference>
<dbReference type="GO" id="GO:0009247">
    <property type="term" value="P:glycolipid biosynthetic process"/>
    <property type="evidence" value="ECO:0007669"/>
    <property type="project" value="TreeGrafter"/>
</dbReference>
<gene>
    <name evidence="2" type="ORF">HDA33_000278</name>
</gene>